<accession>A0AA86PFW3</accession>
<dbReference type="EMBL" id="CAXDID020000084">
    <property type="protein sequence ID" value="CAL6020079.1"/>
    <property type="molecule type" value="Genomic_DNA"/>
</dbReference>
<keyword evidence="5" id="KW-1185">Reference proteome</keyword>
<reference evidence="4 5" key="2">
    <citation type="submission" date="2024-07" db="EMBL/GenBank/DDBJ databases">
        <authorList>
            <person name="Akdeniz Z."/>
        </authorList>
    </citation>
    <scope>NUCLEOTIDE SEQUENCE [LARGE SCALE GENOMIC DNA]</scope>
</reference>
<gene>
    <name evidence="3" type="ORF">HINF_LOCUS22644</name>
    <name evidence="4" type="ORF">HINF_LOCUS27259</name>
</gene>
<dbReference type="AlphaFoldDB" id="A0AA86PFW3"/>
<reference evidence="3" key="1">
    <citation type="submission" date="2023-06" db="EMBL/GenBank/DDBJ databases">
        <authorList>
            <person name="Kurt Z."/>
        </authorList>
    </citation>
    <scope>NUCLEOTIDE SEQUENCE</scope>
</reference>
<keyword evidence="1" id="KW-0175">Coiled coil</keyword>
<comment type="caution">
    <text evidence="3">The sequence shown here is derived from an EMBL/GenBank/DDBJ whole genome shotgun (WGS) entry which is preliminary data.</text>
</comment>
<dbReference type="EMBL" id="CATOUU010000590">
    <property type="protein sequence ID" value="CAI9934999.1"/>
    <property type="molecule type" value="Genomic_DNA"/>
</dbReference>
<evidence type="ECO:0000313" key="3">
    <source>
        <dbReference type="EMBL" id="CAI9934999.1"/>
    </source>
</evidence>
<organism evidence="3">
    <name type="scientific">Hexamita inflata</name>
    <dbReference type="NCBI Taxonomy" id="28002"/>
    <lineage>
        <taxon>Eukaryota</taxon>
        <taxon>Metamonada</taxon>
        <taxon>Diplomonadida</taxon>
        <taxon>Hexamitidae</taxon>
        <taxon>Hexamitinae</taxon>
        <taxon>Hexamita</taxon>
    </lineage>
</organism>
<evidence type="ECO:0000256" key="2">
    <source>
        <dbReference type="SAM" id="MobiDB-lite"/>
    </source>
</evidence>
<feature type="region of interest" description="Disordered" evidence="2">
    <location>
        <begin position="1"/>
        <end position="24"/>
    </location>
</feature>
<feature type="coiled-coil region" evidence="1">
    <location>
        <begin position="304"/>
        <end position="338"/>
    </location>
</feature>
<name>A0AA86PFW3_9EUKA</name>
<dbReference type="Proteomes" id="UP001642409">
    <property type="component" value="Unassembled WGS sequence"/>
</dbReference>
<evidence type="ECO:0000313" key="5">
    <source>
        <dbReference type="Proteomes" id="UP001642409"/>
    </source>
</evidence>
<feature type="region of interest" description="Disordered" evidence="2">
    <location>
        <begin position="48"/>
        <end position="67"/>
    </location>
</feature>
<proteinExistence type="predicted"/>
<sequence length="628" mass="73389">MKSNYRDNASWRPKKPNMHQKLPDLSVLEMTVPPVTEVKFNGNESVPYYKACDQPNSPQPVASYKASTDKYKIQNTSSLLRSSKAAPDSTVRKESKTLSEYKRSVSKSARQHKYAIEIPEDPLKGKPLWELESFSQQTNQSYAIGPPDHVVPNKPIYQQNNASNEQVTQMWASTIRQNVHNDSHVKSFVLPPAQNNNNTDLELQISELKQQINTLTLTQQQYQQHLYQTLPQQQMQSPYIYAIPLQSGLQLFQNNNEPLPTQIESPQLPLQTKKLTQIQNEQKERQNYNGQNQQNIIEQIEPQNKNELNKKQSLAENKIEMQKKHEQINEKRLNLNQKEIIDEIHEDELRNSNQIKCQIEKEDTTPIVVNEIQNDIKEKQKVEVKANPAREAAKPEQMQEMQKQTLNYKQNNLTDDEEDYNQIVSEKTEKIQRKEPEQQEYVLKNYKQMQNQIDNASKEYNQMYLKQNENTNTATQPTDTLQSFDVDMTDEQLQFQLKAEEAIRKAKQILLECKNDETDDEMNNVRKREEIVQKVIRESKPETVPQKRINYKTAFEENMTLSACTGVQTVTEDETDEAKKRRLAKKMKFLEILSKNQVEDRQVEDDQQISRILYEASFIYNKYKCGTK</sequence>
<feature type="region of interest" description="Disordered" evidence="2">
    <location>
        <begin position="77"/>
        <end position="104"/>
    </location>
</feature>
<feature type="compositionally biased region" description="Basic and acidic residues" evidence="2">
    <location>
        <begin position="90"/>
        <end position="103"/>
    </location>
</feature>
<protein>
    <submittedName>
        <fullName evidence="4">Hypothetical_protein</fullName>
    </submittedName>
</protein>
<evidence type="ECO:0000313" key="4">
    <source>
        <dbReference type="EMBL" id="CAL6020079.1"/>
    </source>
</evidence>
<evidence type="ECO:0000256" key="1">
    <source>
        <dbReference type="SAM" id="Coils"/>
    </source>
</evidence>
<feature type="coiled-coil region" evidence="1">
    <location>
        <begin position="198"/>
        <end position="225"/>
    </location>
</feature>